<organism evidence="3 4">
    <name type="scientific">Pleurodeles waltl</name>
    <name type="common">Iberian ribbed newt</name>
    <dbReference type="NCBI Taxonomy" id="8319"/>
    <lineage>
        <taxon>Eukaryota</taxon>
        <taxon>Metazoa</taxon>
        <taxon>Chordata</taxon>
        <taxon>Craniata</taxon>
        <taxon>Vertebrata</taxon>
        <taxon>Euteleostomi</taxon>
        <taxon>Amphibia</taxon>
        <taxon>Batrachia</taxon>
        <taxon>Caudata</taxon>
        <taxon>Salamandroidea</taxon>
        <taxon>Salamandridae</taxon>
        <taxon>Pleurodelinae</taxon>
        <taxon>Pleurodeles</taxon>
    </lineage>
</organism>
<gene>
    <name evidence="3" type="ORF">NDU88_006993</name>
</gene>
<proteinExistence type="predicted"/>
<keyword evidence="4" id="KW-1185">Reference proteome</keyword>
<reference evidence="3" key="1">
    <citation type="journal article" date="2022" name="bioRxiv">
        <title>Sequencing and chromosome-scale assembly of the giantPleurodeles waltlgenome.</title>
        <authorList>
            <person name="Brown T."/>
            <person name="Elewa A."/>
            <person name="Iarovenko S."/>
            <person name="Subramanian E."/>
            <person name="Araus A.J."/>
            <person name="Petzold A."/>
            <person name="Susuki M."/>
            <person name="Suzuki K.-i.T."/>
            <person name="Hayashi T."/>
            <person name="Toyoda A."/>
            <person name="Oliveira C."/>
            <person name="Osipova E."/>
            <person name="Leigh N.D."/>
            <person name="Simon A."/>
            <person name="Yun M.H."/>
        </authorList>
    </citation>
    <scope>NUCLEOTIDE SEQUENCE</scope>
    <source>
        <strain evidence="3">20211129_DDA</strain>
        <tissue evidence="3">Liver</tissue>
    </source>
</reference>
<evidence type="ECO:0000256" key="1">
    <source>
        <dbReference type="SAM" id="MobiDB-lite"/>
    </source>
</evidence>
<dbReference type="AlphaFoldDB" id="A0AAV7WH83"/>
<dbReference type="Proteomes" id="UP001066276">
    <property type="component" value="Chromosome 1_2"/>
</dbReference>
<dbReference type="EMBL" id="JANPWB010000002">
    <property type="protein sequence ID" value="KAJ1211635.1"/>
    <property type="molecule type" value="Genomic_DNA"/>
</dbReference>
<protein>
    <submittedName>
        <fullName evidence="3">Uncharacterized protein</fullName>
    </submittedName>
</protein>
<keyword evidence="2" id="KW-0472">Membrane</keyword>
<accession>A0AAV7WH83</accession>
<feature type="transmembrane region" description="Helical" evidence="2">
    <location>
        <begin position="27"/>
        <end position="49"/>
    </location>
</feature>
<sequence length="105" mass="11064">MVGWDARQGDSGRQGEDVHAYGKPSHFGWTVSIAVVVPVVAVLLVHWCCQLNGPISCSLDPNSTGCSPKPPVVEHADDMELGMPPSEVSDHGYRLVPTGGDPTAS</sequence>
<name>A0AAV7WH83_PLEWA</name>
<keyword evidence="2" id="KW-1133">Transmembrane helix</keyword>
<keyword evidence="2" id="KW-0812">Transmembrane</keyword>
<evidence type="ECO:0000313" key="4">
    <source>
        <dbReference type="Proteomes" id="UP001066276"/>
    </source>
</evidence>
<feature type="region of interest" description="Disordered" evidence="1">
    <location>
        <begin position="83"/>
        <end position="105"/>
    </location>
</feature>
<evidence type="ECO:0000313" key="3">
    <source>
        <dbReference type="EMBL" id="KAJ1211635.1"/>
    </source>
</evidence>
<evidence type="ECO:0000256" key="2">
    <source>
        <dbReference type="SAM" id="Phobius"/>
    </source>
</evidence>
<comment type="caution">
    <text evidence="3">The sequence shown here is derived from an EMBL/GenBank/DDBJ whole genome shotgun (WGS) entry which is preliminary data.</text>
</comment>